<proteinExistence type="predicted"/>
<reference evidence="2 3" key="1">
    <citation type="submission" date="2017-10" db="EMBL/GenBank/DDBJ databases">
        <title>A new Pekin duck reference genome.</title>
        <authorList>
            <person name="Hou Z.-C."/>
            <person name="Zhou Z.-K."/>
            <person name="Zhu F."/>
            <person name="Hou S.-S."/>
        </authorList>
    </citation>
    <scope>NUCLEOTIDE SEQUENCE [LARGE SCALE GENOMIC DNA]</scope>
</reference>
<dbReference type="Proteomes" id="UP000016666">
    <property type="component" value="Chromosome 18"/>
</dbReference>
<reference evidence="2" key="2">
    <citation type="submission" date="2025-08" db="UniProtKB">
        <authorList>
            <consortium name="Ensembl"/>
        </authorList>
    </citation>
    <scope>IDENTIFICATION</scope>
</reference>
<sequence length="86" mass="9258">MPGFVEIKLATWREDLSSFTASSWGMLRKLRPFTSRIWSPTCRKSPWAATSAAGPESRPGPGGPSPDRSLATRAKPLPSNSVLSTA</sequence>
<evidence type="ECO:0000313" key="3">
    <source>
        <dbReference type="Proteomes" id="UP000016666"/>
    </source>
</evidence>
<name>A0A493SXE1_ANAPP</name>
<dbReference type="GeneTree" id="ENSGT00960000189481"/>
<organism evidence="2 3">
    <name type="scientific">Anas platyrhynchos platyrhynchos</name>
    <name type="common">Northern mallard</name>
    <dbReference type="NCBI Taxonomy" id="8840"/>
    <lineage>
        <taxon>Eukaryota</taxon>
        <taxon>Metazoa</taxon>
        <taxon>Chordata</taxon>
        <taxon>Craniata</taxon>
        <taxon>Vertebrata</taxon>
        <taxon>Euteleostomi</taxon>
        <taxon>Archelosauria</taxon>
        <taxon>Archosauria</taxon>
        <taxon>Dinosauria</taxon>
        <taxon>Saurischia</taxon>
        <taxon>Theropoda</taxon>
        <taxon>Coelurosauria</taxon>
        <taxon>Aves</taxon>
        <taxon>Neognathae</taxon>
        <taxon>Galloanserae</taxon>
        <taxon>Anseriformes</taxon>
        <taxon>Anatidae</taxon>
        <taxon>Anatinae</taxon>
        <taxon>Anas</taxon>
    </lineage>
</organism>
<accession>A0A493SXE1</accession>
<feature type="region of interest" description="Disordered" evidence="1">
    <location>
        <begin position="43"/>
        <end position="86"/>
    </location>
</feature>
<dbReference type="AlphaFoldDB" id="A0A493SXE1"/>
<reference evidence="2" key="3">
    <citation type="submission" date="2025-09" db="UniProtKB">
        <authorList>
            <consortium name="Ensembl"/>
        </authorList>
    </citation>
    <scope>IDENTIFICATION</scope>
</reference>
<keyword evidence="3" id="KW-1185">Reference proteome</keyword>
<protein>
    <submittedName>
        <fullName evidence="2">Uncharacterized protein</fullName>
    </submittedName>
</protein>
<dbReference type="Ensembl" id="ENSAPLT00000040485.1">
    <property type="protein sequence ID" value="ENSAPLP00000018247.1"/>
    <property type="gene ID" value="ENSAPLG00000021787.1"/>
</dbReference>
<evidence type="ECO:0000313" key="2">
    <source>
        <dbReference type="Ensembl" id="ENSAPLP00000018247.1"/>
    </source>
</evidence>
<feature type="compositionally biased region" description="Low complexity" evidence="1">
    <location>
        <begin position="51"/>
        <end position="69"/>
    </location>
</feature>
<evidence type="ECO:0000256" key="1">
    <source>
        <dbReference type="SAM" id="MobiDB-lite"/>
    </source>
</evidence>